<protein>
    <submittedName>
        <fullName evidence="2">2-hydroxyacyl-CoA dehydratase</fullName>
    </submittedName>
</protein>
<dbReference type="InterPro" id="IPR023214">
    <property type="entry name" value="HAD_sf"/>
</dbReference>
<gene>
    <name evidence="2" type="ORF">H9942_09870</name>
</gene>
<organism evidence="2 3">
    <name type="scientific">Candidatus Acutalibacter ornithocaccae</name>
    <dbReference type="NCBI Taxonomy" id="2838416"/>
    <lineage>
        <taxon>Bacteria</taxon>
        <taxon>Bacillati</taxon>
        <taxon>Bacillota</taxon>
        <taxon>Clostridia</taxon>
        <taxon>Eubacteriales</taxon>
        <taxon>Acutalibacteraceae</taxon>
        <taxon>Acutalibacter</taxon>
    </lineage>
</organism>
<reference evidence="2" key="2">
    <citation type="submission" date="2021-04" db="EMBL/GenBank/DDBJ databases">
        <authorList>
            <person name="Gilroy R."/>
        </authorList>
    </citation>
    <scope>NUCLEOTIDE SEQUENCE</scope>
    <source>
        <strain evidence="2">ChiBcolR8-3208</strain>
    </source>
</reference>
<evidence type="ECO:0000313" key="3">
    <source>
        <dbReference type="Proteomes" id="UP000824214"/>
    </source>
</evidence>
<dbReference type="InterPro" id="IPR051805">
    <property type="entry name" value="Dehydratase_Activator_Redct"/>
</dbReference>
<dbReference type="EMBL" id="DWXZ01000211">
    <property type="protein sequence ID" value="HJB38353.1"/>
    <property type="molecule type" value="Genomic_DNA"/>
</dbReference>
<dbReference type="Proteomes" id="UP000824214">
    <property type="component" value="Unassembled WGS sequence"/>
</dbReference>
<accession>A0A9D2LZX1</accession>
<dbReference type="Gene3D" id="3.40.50.1000">
    <property type="entry name" value="HAD superfamily/HAD-like"/>
    <property type="match status" value="1"/>
</dbReference>
<proteinExistence type="predicted"/>
<feature type="non-terminal residue" evidence="2">
    <location>
        <position position="1"/>
    </location>
</feature>
<dbReference type="AlphaFoldDB" id="A0A9D2LZX1"/>
<reference evidence="2" key="1">
    <citation type="journal article" date="2021" name="PeerJ">
        <title>Extensive microbial diversity within the chicken gut microbiome revealed by metagenomics and culture.</title>
        <authorList>
            <person name="Gilroy R."/>
            <person name="Ravi A."/>
            <person name="Getino M."/>
            <person name="Pursley I."/>
            <person name="Horton D.L."/>
            <person name="Alikhan N.F."/>
            <person name="Baker D."/>
            <person name="Gharbi K."/>
            <person name="Hall N."/>
            <person name="Watson M."/>
            <person name="Adriaenssens E.M."/>
            <person name="Foster-Nyarko E."/>
            <person name="Jarju S."/>
            <person name="Secka A."/>
            <person name="Antonio M."/>
            <person name="Oren A."/>
            <person name="Chaudhuri R.R."/>
            <person name="La Ragione R."/>
            <person name="Hildebrand F."/>
            <person name="Pallen M.J."/>
        </authorList>
    </citation>
    <scope>NUCLEOTIDE SEQUENCE</scope>
    <source>
        <strain evidence="2">ChiBcolR8-3208</strain>
    </source>
</reference>
<comment type="caution">
    <text evidence="2">The sequence shown here is derived from an EMBL/GenBank/DDBJ whole genome shotgun (WGS) entry which is preliminary data.</text>
</comment>
<dbReference type="InterPro" id="IPR018709">
    <property type="entry name" value="CoA_activase_DUF2229"/>
</dbReference>
<name>A0A9D2LZX1_9FIRM</name>
<evidence type="ECO:0000313" key="2">
    <source>
        <dbReference type="EMBL" id="HJB38353.1"/>
    </source>
</evidence>
<dbReference type="Pfam" id="PF09989">
    <property type="entry name" value="DUF2229"/>
    <property type="match status" value="1"/>
</dbReference>
<dbReference type="Gene3D" id="3.30.1240.10">
    <property type="match status" value="1"/>
</dbReference>
<dbReference type="PANTHER" id="PTHR32329:SF4">
    <property type="entry name" value="ACTIVATOR OF 2-HYDROXYACYL-COA DEHYDRATASE"/>
    <property type="match status" value="1"/>
</dbReference>
<feature type="domain" description="DUF2229" evidence="1">
    <location>
        <begin position="2"/>
        <end position="78"/>
    </location>
</feature>
<sequence>PIPEKEVKAASDAAYAEYYAHMERIHKKGQEYLALAKEKDLPVIILSGRPYHLDSEINHGIDKLICECGAVVISEDAVSELETKFPTHVLNQWTYHARLYAAAKFVADSGDKRINLVQMVSFGCGVDAITGDEVRSILEAGDRIYTQIKIDEITNLGAVRIRLRSLFAALGLGSEATPH</sequence>
<evidence type="ECO:0000259" key="1">
    <source>
        <dbReference type="Pfam" id="PF09989"/>
    </source>
</evidence>
<dbReference type="PANTHER" id="PTHR32329">
    <property type="entry name" value="BIFUNCTIONAL PROTEIN [INCLUDES 2-HYDROXYACYL-COA DEHYDRATASE (N-TER) AND ITS ACTIVATOR DOMAIN (C_TERM)-RELATED"/>
    <property type="match status" value="1"/>
</dbReference>